<dbReference type="EMBL" id="PDOF01000004">
    <property type="protein sequence ID" value="PYZ95597.1"/>
    <property type="molecule type" value="Genomic_DNA"/>
</dbReference>
<dbReference type="Pfam" id="PF00381">
    <property type="entry name" value="PTS-HPr"/>
    <property type="match status" value="1"/>
</dbReference>
<dbReference type="RefSeq" id="WP_110521720.1">
    <property type="nucleotide sequence ID" value="NZ_PDOF01000004.1"/>
</dbReference>
<dbReference type="AlphaFoldDB" id="A0A2W0H315"/>
<dbReference type="InterPro" id="IPR000032">
    <property type="entry name" value="HPr-like"/>
</dbReference>
<evidence type="ECO:0000313" key="3">
    <source>
        <dbReference type="Proteomes" id="UP000248066"/>
    </source>
</evidence>
<comment type="caution">
    <text evidence="2">The sequence shown here is derived from an EMBL/GenBank/DDBJ whole genome shotgun (WGS) entry which is preliminary data.</text>
</comment>
<feature type="domain" description="HPr" evidence="1">
    <location>
        <begin position="1"/>
        <end position="85"/>
    </location>
</feature>
<dbReference type="OrthoDB" id="2428896at2"/>
<accession>A0A2W0H315</accession>
<gene>
    <name evidence="2" type="ORF">CR205_18960</name>
</gene>
<organism evidence="2 3">
    <name type="scientific">Alteribacter lacisalsi</name>
    <dbReference type="NCBI Taxonomy" id="2045244"/>
    <lineage>
        <taxon>Bacteria</taxon>
        <taxon>Bacillati</taxon>
        <taxon>Bacillota</taxon>
        <taxon>Bacilli</taxon>
        <taxon>Bacillales</taxon>
        <taxon>Bacillaceae</taxon>
        <taxon>Alteribacter</taxon>
    </lineage>
</organism>
<dbReference type="Gene3D" id="3.30.1340.10">
    <property type="entry name" value="HPr-like"/>
    <property type="match status" value="1"/>
</dbReference>
<keyword evidence="3" id="KW-1185">Reference proteome</keyword>
<protein>
    <submittedName>
        <fullName evidence="2">Phosphocarrier HPr family protein</fullName>
    </submittedName>
</protein>
<evidence type="ECO:0000313" key="2">
    <source>
        <dbReference type="EMBL" id="PYZ95597.1"/>
    </source>
</evidence>
<name>A0A2W0H315_9BACI</name>
<sequence>MEKHTAEITINLNEKQTIVELTQLLAPFKSDVYLVNRSGGNVVEANVKSLLGLVSLRIGNGDRVTLRAEGSDAEEALGKVVQFLS</sequence>
<reference evidence="2 3" key="1">
    <citation type="submission" date="2017-10" db="EMBL/GenBank/DDBJ databases">
        <title>Bacillus sp. nov., a halophilic bacterium isolated from a Yangshapao Lake.</title>
        <authorList>
            <person name="Wang H."/>
        </authorList>
    </citation>
    <scope>NUCLEOTIDE SEQUENCE [LARGE SCALE GENOMIC DNA]</scope>
    <source>
        <strain evidence="2 3">YSP-3</strain>
    </source>
</reference>
<dbReference type="PROSITE" id="PS51350">
    <property type="entry name" value="PTS_HPR_DOM"/>
    <property type="match status" value="1"/>
</dbReference>
<dbReference type="Proteomes" id="UP000248066">
    <property type="component" value="Unassembled WGS sequence"/>
</dbReference>
<proteinExistence type="predicted"/>
<dbReference type="SUPFAM" id="SSF55594">
    <property type="entry name" value="HPr-like"/>
    <property type="match status" value="1"/>
</dbReference>
<evidence type="ECO:0000259" key="1">
    <source>
        <dbReference type="PROSITE" id="PS51350"/>
    </source>
</evidence>
<dbReference type="InterPro" id="IPR035895">
    <property type="entry name" value="HPr-like_sf"/>
</dbReference>
<dbReference type="PRINTS" id="PR00107">
    <property type="entry name" value="PHOSPHOCPHPR"/>
</dbReference>